<reference evidence="1" key="1">
    <citation type="submission" date="2020-11" db="EMBL/GenBank/DDBJ databases">
        <authorList>
            <person name="Tran Van P."/>
        </authorList>
    </citation>
    <scope>NUCLEOTIDE SEQUENCE</scope>
</reference>
<sequence>MRICQLMRSQKLADSLFGR</sequence>
<organism evidence="1">
    <name type="scientific">Timema cristinae</name>
    <name type="common">Walking stick</name>
    <dbReference type="NCBI Taxonomy" id="61476"/>
    <lineage>
        <taxon>Eukaryota</taxon>
        <taxon>Metazoa</taxon>
        <taxon>Ecdysozoa</taxon>
        <taxon>Arthropoda</taxon>
        <taxon>Hexapoda</taxon>
        <taxon>Insecta</taxon>
        <taxon>Pterygota</taxon>
        <taxon>Neoptera</taxon>
        <taxon>Polyneoptera</taxon>
        <taxon>Phasmatodea</taxon>
        <taxon>Timematodea</taxon>
        <taxon>Timematoidea</taxon>
        <taxon>Timematidae</taxon>
        <taxon>Timema</taxon>
    </lineage>
</organism>
<gene>
    <name evidence="1" type="ORF">TCEB3V08_LOCUS6298</name>
</gene>
<name>A0A7R9CTD2_TIMCR</name>
<proteinExistence type="predicted"/>
<accession>A0A7R9CTD2</accession>
<evidence type="ECO:0000313" key="1">
    <source>
        <dbReference type="EMBL" id="CAD7402071.1"/>
    </source>
</evidence>
<protein>
    <submittedName>
        <fullName evidence="1">Uncharacterized protein</fullName>
    </submittedName>
</protein>
<dbReference type="AlphaFoldDB" id="A0A7R9CTD2"/>
<dbReference type="EMBL" id="OC318450">
    <property type="protein sequence ID" value="CAD7402071.1"/>
    <property type="molecule type" value="Genomic_DNA"/>
</dbReference>